<feature type="compositionally biased region" description="Basic and acidic residues" evidence="1">
    <location>
        <begin position="13"/>
        <end position="31"/>
    </location>
</feature>
<dbReference type="EMBL" id="JAPEVA010000050">
    <property type="protein sequence ID" value="KAJ4403582.1"/>
    <property type="molecule type" value="Genomic_DNA"/>
</dbReference>
<evidence type="ECO:0000256" key="1">
    <source>
        <dbReference type="SAM" id="MobiDB-lite"/>
    </source>
</evidence>
<name>A0A9W9D7D1_9PLEO</name>
<dbReference type="AlphaFoldDB" id="A0A9W9D7D1"/>
<keyword evidence="3" id="KW-1185">Reference proteome</keyword>
<protein>
    <submittedName>
        <fullName evidence="2">Uncharacterized protein</fullName>
    </submittedName>
</protein>
<sequence length="123" mass="14455">MSHHQQPANIEGEQDRSERADRRQSPVRDDENTIAEAMDITDEWAPRSRPSSIIVYLNNGRKAFIDPVNILPFDYRGTRWQAQNLSWGQFCDEIQKQLDVQAWRLALELMHDAELRQCKFVML</sequence>
<evidence type="ECO:0000313" key="2">
    <source>
        <dbReference type="EMBL" id="KAJ4403582.1"/>
    </source>
</evidence>
<feature type="region of interest" description="Disordered" evidence="1">
    <location>
        <begin position="1"/>
        <end position="40"/>
    </location>
</feature>
<dbReference type="Proteomes" id="UP001140510">
    <property type="component" value="Unassembled WGS sequence"/>
</dbReference>
<proteinExistence type="predicted"/>
<evidence type="ECO:0000313" key="3">
    <source>
        <dbReference type="Proteomes" id="UP001140510"/>
    </source>
</evidence>
<reference evidence="2" key="1">
    <citation type="submission" date="2022-10" db="EMBL/GenBank/DDBJ databases">
        <title>Tapping the CABI collections for fungal endophytes: first genome assemblies for Collariella, Neodidymelliopsis, Ascochyta clinopodiicola, Didymella pomorum, Didymosphaeria variabile, Neocosmospora piperis and Neocucurbitaria cava.</title>
        <authorList>
            <person name="Hill R."/>
        </authorList>
    </citation>
    <scope>NUCLEOTIDE SEQUENCE</scope>
    <source>
        <strain evidence="2">IMI 355091</strain>
    </source>
</reference>
<comment type="caution">
    <text evidence="2">The sequence shown here is derived from an EMBL/GenBank/DDBJ whole genome shotgun (WGS) entry which is preliminary data.</text>
</comment>
<gene>
    <name evidence="2" type="ORF">N0V91_006458</name>
</gene>
<accession>A0A9W9D7D1</accession>
<organism evidence="2 3">
    <name type="scientific">Didymella pomorum</name>
    <dbReference type="NCBI Taxonomy" id="749634"/>
    <lineage>
        <taxon>Eukaryota</taxon>
        <taxon>Fungi</taxon>
        <taxon>Dikarya</taxon>
        <taxon>Ascomycota</taxon>
        <taxon>Pezizomycotina</taxon>
        <taxon>Dothideomycetes</taxon>
        <taxon>Pleosporomycetidae</taxon>
        <taxon>Pleosporales</taxon>
        <taxon>Pleosporineae</taxon>
        <taxon>Didymellaceae</taxon>
        <taxon>Didymella</taxon>
    </lineage>
</organism>